<dbReference type="GO" id="GO:1901605">
    <property type="term" value="P:alpha-amino acid metabolic process"/>
    <property type="evidence" value="ECO:0007669"/>
    <property type="project" value="UniProtKB-ARBA"/>
</dbReference>
<dbReference type="STRING" id="1089553.Tph_c19140"/>
<keyword evidence="3" id="KW-1185">Reference proteome</keyword>
<protein>
    <submittedName>
        <fullName evidence="2">Uncharacterized protein</fullName>
    </submittedName>
</protein>
<feature type="transmembrane region" description="Helical" evidence="1">
    <location>
        <begin position="112"/>
        <end position="132"/>
    </location>
</feature>
<reference evidence="2 3" key="1">
    <citation type="journal article" date="2012" name="BMC Genomics">
        <title>Genome-guided analysis of physiological and morphological traits of the fermentative acetate oxidizer Thermacetogenium phaeum.</title>
        <authorList>
            <person name="Oehler D."/>
            <person name="Poehlein A."/>
            <person name="Leimbach A."/>
            <person name="Muller N."/>
            <person name="Daniel R."/>
            <person name="Gottschalk G."/>
            <person name="Schink B."/>
        </authorList>
    </citation>
    <scope>NUCLEOTIDE SEQUENCE [LARGE SCALE GENOMIC DNA]</scope>
    <source>
        <strain evidence="3">ATCC BAA-254 / DSM 26808 / PB</strain>
    </source>
</reference>
<keyword evidence="1" id="KW-0812">Transmembrane</keyword>
<keyword evidence="1" id="KW-0472">Membrane</keyword>
<dbReference type="SUPFAM" id="SSF53686">
    <property type="entry name" value="Tryptophan synthase beta subunit-like PLP-dependent enzymes"/>
    <property type="match status" value="1"/>
</dbReference>
<organism evidence="2 3">
    <name type="scientific">Thermacetogenium phaeum (strain ATCC BAA-254 / DSM 26808 / PB)</name>
    <dbReference type="NCBI Taxonomy" id="1089553"/>
    <lineage>
        <taxon>Bacteria</taxon>
        <taxon>Bacillati</taxon>
        <taxon>Bacillota</taxon>
        <taxon>Clostridia</taxon>
        <taxon>Thermoanaerobacterales</taxon>
        <taxon>Thermoanaerobacteraceae</taxon>
        <taxon>Thermacetogenium</taxon>
    </lineage>
</organism>
<dbReference type="Gene3D" id="3.40.50.1100">
    <property type="match status" value="1"/>
</dbReference>
<name>K4LJH2_THEPS</name>
<dbReference type="AlphaFoldDB" id="K4LJH2"/>
<evidence type="ECO:0000256" key="1">
    <source>
        <dbReference type="SAM" id="Phobius"/>
    </source>
</evidence>
<evidence type="ECO:0000313" key="2">
    <source>
        <dbReference type="EMBL" id="AFV12110.1"/>
    </source>
</evidence>
<evidence type="ECO:0000313" key="3">
    <source>
        <dbReference type="Proteomes" id="UP000000467"/>
    </source>
</evidence>
<dbReference type="KEGG" id="tpz:Tph_c19140"/>
<gene>
    <name evidence="2" type="ordered locus">Tph_c19140</name>
</gene>
<dbReference type="InterPro" id="IPR036052">
    <property type="entry name" value="TrpB-like_PALP_sf"/>
</dbReference>
<dbReference type="EMBL" id="CP003732">
    <property type="protein sequence ID" value="AFV12110.1"/>
    <property type="molecule type" value="Genomic_DNA"/>
</dbReference>
<dbReference type="Proteomes" id="UP000000467">
    <property type="component" value="Chromosome"/>
</dbReference>
<sequence>MGGYNFISLQTPKGNRVILEKILGYKEIFRSANSGAFNTSRFLARTLGLLVGISSGAAAYAAKEVANRPEKPASGSWCFFQMEVSVISARAFSKAKRGRYGIAEVPYLCPPLSPAVVTSFFLFLHPVFFFMVGNNIFVDKSADPQKDILAEV</sequence>
<keyword evidence="1" id="KW-1133">Transmembrane helix</keyword>
<dbReference type="HOGENOM" id="CLU_1721499_0_0_9"/>
<proteinExistence type="predicted"/>
<accession>K4LJH2</accession>